<reference evidence="5" key="1">
    <citation type="submission" date="2022-06" db="EMBL/GenBank/DDBJ databases">
        <authorList>
            <consortium name="SYNGENTA / RWTH Aachen University"/>
        </authorList>
    </citation>
    <scope>NUCLEOTIDE SEQUENCE</scope>
</reference>
<dbReference type="SUPFAM" id="SSF54928">
    <property type="entry name" value="RNA-binding domain, RBD"/>
    <property type="match status" value="1"/>
</dbReference>
<organism evidence="5 6">
    <name type="scientific">Phakopsora pachyrhizi</name>
    <name type="common">Asian soybean rust disease fungus</name>
    <dbReference type="NCBI Taxonomy" id="170000"/>
    <lineage>
        <taxon>Eukaryota</taxon>
        <taxon>Fungi</taxon>
        <taxon>Dikarya</taxon>
        <taxon>Basidiomycota</taxon>
        <taxon>Pucciniomycotina</taxon>
        <taxon>Pucciniomycetes</taxon>
        <taxon>Pucciniales</taxon>
        <taxon>Phakopsoraceae</taxon>
        <taxon>Phakopsora</taxon>
    </lineage>
</organism>
<dbReference type="PANTHER" id="PTHR19965">
    <property type="entry name" value="RNA AND EXPORT FACTOR BINDING PROTEIN"/>
    <property type="match status" value="1"/>
</dbReference>
<dbReference type="PANTHER" id="PTHR19965:SF35">
    <property type="entry name" value="RNA ANNEALING PROTEIN YRA1"/>
    <property type="match status" value="1"/>
</dbReference>
<proteinExistence type="predicted"/>
<dbReference type="Pfam" id="PF00076">
    <property type="entry name" value="RRM_1"/>
    <property type="match status" value="1"/>
</dbReference>
<accession>A0AAV0B2D6</accession>
<evidence type="ECO:0000313" key="5">
    <source>
        <dbReference type="EMBL" id="CAH7677599.1"/>
    </source>
</evidence>
<comment type="caution">
    <text evidence="5">The sequence shown here is derived from an EMBL/GenBank/DDBJ whole genome shotgun (WGS) entry which is preliminary data.</text>
</comment>
<name>A0AAV0B2D6_PHAPC</name>
<dbReference type="InterPro" id="IPR051229">
    <property type="entry name" value="ALYREF_mRNA_export"/>
</dbReference>
<dbReference type="PROSITE" id="PS50102">
    <property type="entry name" value="RRM"/>
    <property type="match status" value="1"/>
</dbReference>
<evidence type="ECO:0000313" key="6">
    <source>
        <dbReference type="Proteomes" id="UP001153365"/>
    </source>
</evidence>
<dbReference type="AlphaFoldDB" id="A0AAV0B2D6"/>
<feature type="domain" description="RRM" evidence="4">
    <location>
        <begin position="5"/>
        <end position="89"/>
    </location>
</feature>
<dbReference type="InterPro" id="IPR000504">
    <property type="entry name" value="RRM_dom"/>
</dbReference>
<dbReference type="InterPro" id="IPR035979">
    <property type="entry name" value="RBD_domain_sf"/>
</dbReference>
<protein>
    <submittedName>
        <fullName evidence="5">mRNA export protein mlo3</fullName>
    </submittedName>
</protein>
<evidence type="ECO:0000256" key="3">
    <source>
        <dbReference type="SAM" id="MobiDB-lite"/>
    </source>
</evidence>
<evidence type="ECO:0000259" key="4">
    <source>
        <dbReference type="PROSITE" id="PS50102"/>
    </source>
</evidence>
<evidence type="ECO:0000256" key="1">
    <source>
        <dbReference type="ARBA" id="ARBA00022884"/>
    </source>
</evidence>
<keyword evidence="6" id="KW-1185">Reference proteome</keyword>
<feature type="compositionally biased region" description="Low complexity" evidence="3">
    <location>
        <begin position="178"/>
        <end position="199"/>
    </location>
</feature>
<dbReference type="Gene3D" id="3.30.70.330">
    <property type="match status" value="1"/>
</dbReference>
<dbReference type="SMART" id="SM00360">
    <property type="entry name" value="RRM"/>
    <property type="match status" value="1"/>
</dbReference>
<sequence>MGQGSKIIVSNLPSDVAKNQIWELFSTTVGPVNRVALSYDNRGVSKGTAQVKFKQMDDSKKAFQQYNKACNLSLWDGKVQMFRISIIQELHLQPLAGNQTAYASKHQKVEMVDPSADVTFSILLVLSCFSKSFDRCCYSKCLCIILLPKRATSDRPMKVEIVVDPATIPPPPLSNRVAPAPKAANPASAGANGQAANRGSPQGGNLGKGRGNRQPQKTAANLDAKMEDYQKAK</sequence>
<dbReference type="InterPro" id="IPR012677">
    <property type="entry name" value="Nucleotide-bd_a/b_plait_sf"/>
</dbReference>
<dbReference type="GO" id="GO:0005634">
    <property type="term" value="C:nucleus"/>
    <property type="evidence" value="ECO:0007669"/>
    <property type="project" value="TreeGrafter"/>
</dbReference>
<feature type="compositionally biased region" description="Basic and acidic residues" evidence="3">
    <location>
        <begin position="224"/>
        <end position="233"/>
    </location>
</feature>
<dbReference type="GO" id="GO:0003729">
    <property type="term" value="F:mRNA binding"/>
    <property type="evidence" value="ECO:0007669"/>
    <property type="project" value="TreeGrafter"/>
</dbReference>
<gene>
    <name evidence="5" type="ORF">PPACK8108_LOCUS12771</name>
</gene>
<dbReference type="EMBL" id="CALTRL010003110">
    <property type="protein sequence ID" value="CAH7677599.1"/>
    <property type="molecule type" value="Genomic_DNA"/>
</dbReference>
<keyword evidence="1 2" id="KW-0694">RNA-binding</keyword>
<evidence type="ECO:0000256" key="2">
    <source>
        <dbReference type="PROSITE-ProRule" id="PRU00176"/>
    </source>
</evidence>
<feature type="region of interest" description="Disordered" evidence="3">
    <location>
        <begin position="170"/>
        <end position="233"/>
    </location>
</feature>
<dbReference type="Proteomes" id="UP001153365">
    <property type="component" value="Unassembled WGS sequence"/>
</dbReference>